<feature type="region of interest" description="Disordered" evidence="1">
    <location>
        <begin position="156"/>
        <end position="187"/>
    </location>
</feature>
<dbReference type="EMBL" id="JAUEPN010000004">
    <property type="protein sequence ID" value="KAK3295960.1"/>
    <property type="molecule type" value="Genomic_DNA"/>
</dbReference>
<proteinExistence type="predicted"/>
<comment type="caution">
    <text evidence="2">The sequence shown here is derived from an EMBL/GenBank/DDBJ whole genome shotgun (WGS) entry which is preliminary data.</text>
</comment>
<evidence type="ECO:0000256" key="1">
    <source>
        <dbReference type="SAM" id="MobiDB-lite"/>
    </source>
</evidence>
<protein>
    <submittedName>
        <fullName evidence="2">Uncharacterized protein</fullName>
    </submittedName>
</protein>
<feature type="compositionally biased region" description="Polar residues" evidence="1">
    <location>
        <begin position="176"/>
        <end position="187"/>
    </location>
</feature>
<organism evidence="2 3">
    <name type="scientific">Chaetomium fimeti</name>
    <dbReference type="NCBI Taxonomy" id="1854472"/>
    <lineage>
        <taxon>Eukaryota</taxon>
        <taxon>Fungi</taxon>
        <taxon>Dikarya</taxon>
        <taxon>Ascomycota</taxon>
        <taxon>Pezizomycotina</taxon>
        <taxon>Sordariomycetes</taxon>
        <taxon>Sordariomycetidae</taxon>
        <taxon>Sordariales</taxon>
        <taxon>Chaetomiaceae</taxon>
        <taxon>Chaetomium</taxon>
    </lineage>
</organism>
<feature type="compositionally biased region" description="Low complexity" evidence="1">
    <location>
        <begin position="159"/>
        <end position="169"/>
    </location>
</feature>
<dbReference type="RefSeq" id="XP_062659474.1">
    <property type="nucleotide sequence ID" value="XM_062798577.1"/>
</dbReference>
<evidence type="ECO:0000313" key="2">
    <source>
        <dbReference type="EMBL" id="KAK3295960.1"/>
    </source>
</evidence>
<keyword evidence="3" id="KW-1185">Reference proteome</keyword>
<evidence type="ECO:0000313" key="3">
    <source>
        <dbReference type="Proteomes" id="UP001278766"/>
    </source>
</evidence>
<accession>A0AAE0HGD2</accession>
<dbReference type="Proteomes" id="UP001278766">
    <property type="component" value="Unassembled WGS sequence"/>
</dbReference>
<sequence length="187" mass="19561">MRKPTSRRGMTDRVHIRLFWQTVCLSCHAATRHHHSTDSIGQPGEDGWRGPCTTAGGLGIEDETVEAVLACVVLACASGGGKSCKAAAEPLRILCAAVRCANQQTTFPTPIRCQGKSSKMAAAACSTIPPMAVPTSPSGSFASHICVVYPSRPGSSTGTAAQHHTAAQQTKHKTQNTGSMHDTQPGI</sequence>
<gene>
    <name evidence="2" type="ORF">B0H64DRAFT_159751</name>
</gene>
<dbReference type="AlphaFoldDB" id="A0AAE0HGD2"/>
<dbReference type="GeneID" id="87835525"/>
<reference evidence="2" key="1">
    <citation type="journal article" date="2023" name="Mol. Phylogenet. Evol.">
        <title>Genome-scale phylogeny and comparative genomics of the fungal order Sordariales.</title>
        <authorList>
            <person name="Hensen N."/>
            <person name="Bonometti L."/>
            <person name="Westerberg I."/>
            <person name="Brannstrom I.O."/>
            <person name="Guillou S."/>
            <person name="Cros-Aarteil S."/>
            <person name="Calhoun S."/>
            <person name="Haridas S."/>
            <person name="Kuo A."/>
            <person name="Mondo S."/>
            <person name="Pangilinan J."/>
            <person name="Riley R."/>
            <person name="LaButti K."/>
            <person name="Andreopoulos B."/>
            <person name="Lipzen A."/>
            <person name="Chen C."/>
            <person name="Yan M."/>
            <person name="Daum C."/>
            <person name="Ng V."/>
            <person name="Clum A."/>
            <person name="Steindorff A."/>
            <person name="Ohm R.A."/>
            <person name="Martin F."/>
            <person name="Silar P."/>
            <person name="Natvig D.O."/>
            <person name="Lalanne C."/>
            <person name="Gautier V."/>
            <person name="Ament-Velasquez S.L."/>
            <person name="Kruys A."/>
            <person name="Hutchinson M.I."/>
            <person name="Powell A.J."/>
            <person name="Barry K."/>
            <person name="Miller A.N."/>
            <person name="Grigoriev I.V."/>
            <person name="Debuchy R."/>
            <person name="Gladieux P."/>
            <person name="Hiltunen Thoren M."/>
            <person name="Johannesson H."/>
        </authorList>
    </citation>
    <scope>NUCLEOTIDE SEQUENCE</scope>
    <source>
        <strain evidence="2">CBS 168.71</strain>
    </source>
</reference>
<reference evidence="2" key="2">
    <citation type="submission" date="2023-06" db="EMBL/GenBank/DDBJ databases">
        <authorList>
            <consortium name="Lawrence Berkeley National Laboratory"/>
            <person name="Haridas S."/>
            <person name="Hensen N."/>
            <person name="Bonometti L."/>
            <person name="Westerberg I."/>
            <person name="Brannstrom I.O."/>
            <person name="Guillou S."/>
            <person name="Cros-Aarteil S."/>
            <person name="Calhoun S."/>
            <person name="Kuo A."/>
            <person name="Mondo S."/>
            <person name="Pangilinan J."/>
            <person name="Riley R."/>
            <person name="Labutti K."/>
            <person name="Andreopoulos B."/>
            <person name="Lipzen A."/>
            <person name="Chen C."/>
            <person name="Yanf M."/>
            <person name="Daum C."/>
            <person name="Ng V."/>
            <person name="Clum A."/>
            <person name="Steindorff A."/>
            <person name="Ohm R."/>
            <person name="Martin F."/>
            <person name="Silar P."/>
            <person name="Natvig D."/>
            <person name="Lalanne C."/>
            <person name="Gautier V."/>
            <person name="Ament-Velasquez S.L."/>
            <person name="Kruys A."/>
            <person name="Hutchinson M.I."/>
            <person name="Powell A.J."/>
            <person name="Barry K."/>
            <person name="Miller A.N."/>
            <person name="Grigoriev I.V."/>
            <person name="Debuchy R."/>
            <person name="Gladieux P."/>
            <person name="Thoren M.H."/>
            <person name="Johannesson H."/>
        </authorList>
    </citation>
    <scope>NUCLEOTIDE SEQUENCE</scope>
    <source>
        <strain evidence="2">CBS 168.71</strain>
    </source>
</reference>
<name>A0AAE0HGD2_9PEZI</name>